<evidence type="ECO:0000313" key="3">
    <source>
        <dbReference type="Proteomes" id="UP001355207"/>
    </source>
</evidence>
<evidence type="ECO:0000256" key="1">
    <source>
        <dbReference type="SAM" id="MobiDB-lite"/>
    </source>
</evidence>
<dbReference type="RefSeq" id="XP_066072219.1">
    <property type="nucleotide sequence ID" value="XM_066216122.1"/>
</dbReference>
<dbReference type="Proteomes" id="UP001355207">
    <property type="component" value="Chromosome 1"/>
</dbReference>
<proteinExistence type="predicted"/>
<dbReference type="AlphaFoldDB" id="A0AAX4JJ26"/>
<keyword evidence="3" id="KW-1185">Reference proteome</keyword>
<dbReference type="EMBL" id="CP144098">
    <property type="protein sequence ID" value="WWC85456.1"/>
    <property type="molecule type" value="Genomic_DNA"/>
</dbReference>
<accession>A0AAX4JJ26</accession>
<gene>
    <name evidence="2" type="ORF">L201_000319</name>
</gene>
<sequence length="239" mass="26500">MKEQSLDDSICPTPVLSNTEQVQPSPTKSPFRRLFSKTILPSSPSKTSLFPFGSLSSSTPSTAVKSSSNLLFGIHLFDYGTHSEIRFEQGVEPIIKEREFSTSTAYSIACTSITEKGITLTCKDDKGISLARSRTSLRGTEIKIINDSNKKIWLEEGDHSVKAQRIHADGILYQWATSTGLAILIDLQTRQKLARLEFNVLAKDKLIITTAGLGKIPWIIISAAQVWSEHSNTRDFRLN</sequence>
<protein>
    <submittedName>
        <fullName evidence="2">Uncharacterized protein</fullName>
    </submittedName>
</protein>
<organism evidence="2 3">
    <name type="scientific">Kwoniella dendrophila CBS 6074</name>
    <dbReference type="NCBI Taxonomy" id="1295534"/>
    <lineage>
        <taxon>Eukaryota</taxon>
        <taxon>Fungi</taxon>
        <taxon>Dikarya</taxon>
        <taxon>Basidiomycota</taxon>
        <taxon>Agaricomycotina</taxon>
        <taxon>Tremellomycetes</taxon>
        <taxon>Tremellales</taxon>
        <taxon>Cryptococcaceae</taxon>
        <taxon>Kwoniella</taxon>
    </lineage>
</organism>
<reference evidence="2 3" key="1">
    <citation type="submission" date="2024-01" db="EMBL/GenBank/DDBJ databases">
        <title>Comparative genomics of Cryptococcus and Kwoniella reveals pathogenesis evolution and contrasting modes of karyotype evolution via chromosome fusion or intercentromeric recombination.</title>
        <authorList>
            <person name="Coelho M.A."/>
            <person name="David-Palma M."/>
            <person name="Shea T."/>
            <person name="Bowers K."/>
            <person name="McGinley-Smith S."/>
            <person name="Mohammad A.W."/>
            <person name="Gnirke A."/>
            <person name="Yurkov A.M."/>
            <person name="Nowrousian M."/>
            <person name="Sun S."/>
            <person name="Cuomo C.A."/>
            <person name="Heitman J."/>
        </authorList>
    </citation>
    <scope>NUCLEOTIDE SEQUENCE [LARGE SCALE GENOMIC DNA]</scope>
    <source>
        <strain evidence="2 3">CBS 6074</strain>
    </source>
</reference>
<dbReference type="GeneID" id="91090991"/>
<feature type="region of interest" description="Disordered" evidence="1">
    <location>
        <begin position="1"/>
        <end position="28"/>
    </location>
</feature>
<feature type="compositionally biased region" description="Polar residues" evidence="1">
    <location>
        <begin position="15"/>
        <end position="28"/>
    </location>
</feature>
<evidence type="ECO:0000313" key="2">
    <source>
        <dbReference type="EMBL" id="WWC85456.1"/>
    </source>
</evidence>
<name>A0AAX4JJ26_9TREE</name>